<evidence type="ECO:0000313" key="1">
    <source>
        <dbReference type="EMBL" id="EGZ11499.1"/>
    </source>
</evidence>
<accession>G4ZVN4</accession>
<dbReference type="SMR" id="G4ZVN4"/>
<dbReference type="OMA" id="MEGANHE"/>
<dbReference type="RefSeq" id="XP_009531832.1">
    <property type="nucleotide sequence ID" value="XM_009533537.1"/>
</dbReference>
<protein>
    <submittedName>
        <fullName evidence="1">Uncharacterized protein</fullName>
    </submittedName>
</protein>
<sequence length="257" mass="29114">MTDPEMSSVWKFVAEANLDEIFSGPATMDIANDVANTLVSFHSGGPVNANDTAVVIKTEPCAVSDTSSEVSYDDKTSVASFNSDETSEDEDIKPLLIDAATTAEIKRLKQKAYDKRYRDKKKIEKILLAKDFVAGLRLLNALLEDRVERTRMVVMTRRLVSLEQETQPIAACERDRKTIEKEVKEQLALNQTATEYAESWTTTWTRVKLEQGKYFLKDTVVDINFYIQGLANLREKLTEATTELEWCMEQKPNGVWV</sequence>
<gene>
    <name evidence="1" type="ORF">PHYSODRAFT_317073</name>
</gene>
<name>G4ZVN4_PHYSP</name>
<dbReference type="AlphaFoldDB" id="G4ZVN4"/>
<proteinExistence type="predicted"/>
<dbReference type="InParanoid" id="G4ZVN4"/>
<reference evidence="1 2" key="1">
    <citation type="journal article" date="2006" name="Science">
        <title>Phytophthora genome sequences uncover evolutionary origins and mechanisms of pathogenesis.</title>
        <authorList>
            <person name="Tyler B.M."/>
            <person name="Tripathy S."/>
            <person name="Zhang X."/>
            <person name="Dehal P."/>
            <person name="Jiang R.H."/>
            <person name="Aerts A."/>
            <person name="Arredondo F.D."/>
            <person name="Baxter L."/>
            <person name="Bensasson D."/>
            <person name="Beynon J.L."/>
            <person name="Chapman J."/>
            <person name="Damasceno C.M."/>
            <person name="Dorrance A.E."/>
            <person name="Dou D."/>
            <person name="Dickerman A.W."/>
            <person name="Dubchak I.L."/>
            <person name="Garbelotto M."/>
            <person name="Gijzen M."/>
            <person name="Gordon S.G."/>
            <person name="Govers F."/>
            <person name="Grunwald N.J."/>
            <person name="Huang W."/>
            <person name="Ivors K.L."/>
            <person name="Jones R.W."/>
            <person name="Kamoun S."/>
            <person name="Krampis K."/>
            <person name="Lamour K.H."/>
            <person name="Lee M.K."/>
            <person name="McDonald W.H."/>
            <person name="Medina M."/>
            <person name="Meijer H.J."/>
            <person name="Nordberg E.K."/>
            <person name="Maclean D.J."/>
            <person name="Ospina-Giraldo M.D."/>
            <person name="Morris P.F."/>
            <person name="Phuntumart V."/>
            <person name="Putnam N.H."/>
            <person name="Rash S."/>
            <person name="Rose J.K."/>
            <person name="Sakihama Y."/>
            <person name="Salamov A.A."/>
            <person name="Savidor A."/>
            <person name="Scheuring C.F."/>
            <person name="Smith B.M."/>
            <person name="Sobral B.W."/>
            <person name="Terry A."/>
            <person name="Torto-Alalibo T.A."/>
            <person name="Win J."/>
            <person name="Xu Z."/>
            <person name="Zhang H."/>
            <person name="Grigoriev I.V."/>
            <person name="Rokhsar D.S."/>
            <person name="Boore J.L."/>
        </authorList>
    </citation>
    <scope>NUCLEOTIDE SEQUENCE [LARGE SCALE GENOMIC DNA]</scope>
    <source>
        <strain evidence="1 2">P6497</strain>
    </source>
</reference>
<organism evidence="1 2">
    <name type="scientific">Phytophthora sojae (strain P6497)</name>
    <name type="common">Soybean stem and root rot agent</name>
    <name type="synonym">Phytophthora megasperma f. sp. glycines</name>
    <dbReference type="NCBI Taxonomy" id="1094619"/>
    <lineage>
        <taxon>Eukaryota</taxon>
        <taxon>Sar</taxon>
        <taxon>Stramenopiles</taxon>
        <taxon>Oomycota</taxon>
        <taxon>Peronosporomycetes</taxon>
        <taxon>Peronosporales</taxon>
        <taxon>Peronosporaceae</taxon>
        <taxon>Phytophthora</taxon>
    </lineage>
</organism>
<dbReference type="EMBL" id="JH159157">
    <property type="protein sequence ID" value="EGZ11499.1"/>
    <property type="molecule type" value="Genomic_DNA"/>
</dbReference>
<evidence type="ECO:0000313" key="2">
    <source>
        <dbReference type="Proteomes" id="UP000002640"/>
    </source>
</evidence>
<dbReference type="Proteomes" id="UP000002640">
    <property type="component" value="Unassembled WGS sequence"/>
</dbReference>
<keyword evidence="2" id="KW-1185">Reference proteome</keyword>
<dbReference type="GeneID" id="20644033"/>
<dbReference type="KEGG" id="psoj:PHYSODRAFT_317073"/>